<evidence type="ECO:0000313" key="2">
    <source>
        <dbReference type="EMBL" id="SDM23565.1"/>
    </source>
</evidence>
<dbReference type="Proteomes" id="UP000199671">
    <property type="component" value="Unassembled WGS sequence"/>
</dbReference>
<organism evidence="2 3">
    <name type="scientific">Actinomyces ruminicola</name>
    <dbReference type="NCBI Taxonomy" id="332524"/>
    <lineage>
        <taxon>Bacteria</taxon>
        <taxon>Bacillati</taxon>
        <taxon>Actinomycetota</taxon>
        <taxon>Actinomycetes</taxon>
        <taxon>Actinomycetales</taxon>
        <taxon>Actinomycetaceae</taxon>
        <taxon>Actinomyces</taxon>
    </lineage>
</organism>
<evidence type="ECO:0008006" key="4">
    <source>
        <dbReference type="Google" id="ProtNLM"/>
    </source>
</evidence>
<accession>A0A1G9RME8</accession>
<feature type="transmembrane region" description="Helical" evidence="1">
    <location>
        <begin position="20"/>
        <end position="39"/>
    </location>
</feature>
<keyword evidence="1" id="KW-1133">Transmembrane helix</keyword>
<evidence type="ECO:0000256" key="1">
    <source>
        <dbReference type="SAM" id="Phobius"/>
    </source>
</evidence>
<name>A0A1G9RME8_9ACTO</name>
<evidence type="ECO:0000313" key="3">
    <source>
        <dbReference type="Proteomes" id="UP000199671"/>
    </source>
</evidence>
<dbReference type="AlphaFoldDB" id="A0A1G9RME8"/>
<proteinExistence type="predicted"/>
<gene>
    <name evidence="2" type="ORF">SAMN04487766_10134</name>
</gene>
<dbReference type="EMBL" id="FNHU01000001">
    <property type="protein sequence ID" value="SDM23565.1"/>
    <property type="molecule type" value="Genomic_DNA"/>
</dbReference>
<keyword evidence="1" id="KW-0812">Transmembrane</keyword>
<dbReference type="PROSITE" id="PS51257">
    <property type="entry name" value="PROKAR_LIPOPROTEIN"/>
    <property type="match status" value="1"/>
</dbReference>
<protein>
    <recommendedName>
        <fullName evidence="4">Septum formation</fullName>
    </recommendedName>
</protein>
<reference evidence="2 3" key="1">
    <citation type="submission" date="2016-10" db="EMBL/GenBank/DDBJ databases">
        <authorList>
            <person name="de Groot N.N."/>
        </authorList>
    </citation>
    <scope>NUCLEOTIDE SEQUENCE [LARGE SCALE GENOMIC DNA]</scope>
    <source>
        <strain evidence="2 3">KPR-7B</strain>
    </source>
</reference>
<keyword evidence="1" id="KW-0472">Membrane</keyword>
<sequence>MRSWLRSCCGLFKRHRAAWLWSAIIGCCTFVAVMTGFLADLPAARDTLCDFFERFCQDTGSTSGGGSSDSGSSANSPVLPGCYRGDDKVDCAQIHYRELFAPVRDGSCDQDALVLFLGGQPGVDVLNGALSVAKAGTDTSLCSVTRADGERLEGTLEGLWVADLDDDGYWDGGQYRPCVNTQGIATSCSEPHHTEIFYVGAQSVDCRAQYENFAGRGFAADSGAIAVVSGTWDDQPACWVKVLTQNDQLTASVRRLGDTVLPLTR</sequence>